<dbReference type="GO" id="GO:0005886">
    <property type="term" value="C:plasma membrane"/>
    <property type="evidence" value="ECO:0007669"/>
    <property type="project" value="TreeGrafter"/>
</dbReference>
<dbReference type="Gene3D" id="3.40.50.300">
    <property type="entry name" value="P-loop containing nucleotide triphosphate hydrolases"/>
    <property type="match status" value="1"/>
</dbReference>
<keyword evidence="1" id="KW-0813">Transport</keyword>
<dbReference type="GO" id="GO:0015188">
    <property type="term" value="F:L-isoleucine transmembrane transporter activity"/>
    <property type="evidence" value="ECO:0007669"/>
    <property type="project" value="TreeGrafter"/>
</dbReference>
<dbReference type="InterPro" id="IPR032823">
    <property type="entry name" value="BCA_ABC_TP_C"/>
</dbReference>
<dbReference type="CDD" id="cd03219">
    <property type="entry name" value="ABC_Mj1267_LivG_branched"/>
    <property type="match status" value="1"/>
</dbReference>
<dbReference type="GO" id="GO:0015808">
    <property type="term" value="P:L-alanine transport"/>
    <property type="evidence" value="ECO:0007669"/>
    <property type="project" value="TreeGrafter"/>
</dbReference>
<dbReference type="InterPro" id="IPR003593">
    <property type="entry name" value="AAA+_ATPase"/>
</dbReference>
<dbReference type="InterPro" id="IPR051120">
    <property type="entry name" value="ABC_AA/LPS_Transport"/>
</dbReference>
<feature type="domain" description="ABC transporter" evidence="4">
    <location>
        <begin position="5"/>
        <end position="252"/>
    </location>
</feature>
<sequence length="271" mass="28977">MAALLETRGVSRRFGGLLAVDSVDLDVTEGEVHGLIGPNGAGKTTMLNLLSGHLPVSTGTILFAGADITRLPSERRAAAGIRRTFQNLKLFREMTALENVMVGLHASTRAEIFHALLRTRFQKREEADIAEKARAALAFVGLTALADQPAGSLPYGHQRLLEIARAFVAEPRLLLLDEPAAGLNASESRHLVDFIFRIRSAGTTIILIEHHMDVVMPTCDRITVLNYGKLLARGTPKEIRADGAVIGAYLGKGAVAAAAAVRKAEAAHAAH</sequence>
<gene>
    <name evidence="5" type="ORF">EDC64_10462</name>
</gene>
<evidence type="ECO:0000313" key="5">
    <source>
        <dbReference type="EMBL" id="TCT05505.1"/>
    </source>
</evidence>
<dbReference type="InterPro" id="IPR003439">
    <property type="entry name" value="ABC_transporter-like_ATP-bd"/>
</dbReference>
<dbReference type="GO" id="GO:0042941">
    <property type="term" value="P:D-alanine transmembrane transport"/>
    <property type="evidence" value="ECO:0007669"/>
    <property type="project" value="TreeGrafter"/>
</dbReference>
<dbReference type="EMBL" id="SMAI01000004">
    <property type="protein sequence ID" value="TCT05505.1"/>
    <property type="molecule type" value="Genomic_DNA"/>
</dbReference>
<dbReference type="PANTHER" id="PTHR45772:SF7">
    <property type="entry name" value="AMINO ACID ABC TRANSPORTER ATP-BINDING PROTEIN"/>
    <property type="match status" value="1"/>
</dbReference>
<evidence type="ECO:0000259" key="4">
    <source>
        <dbReference type="PROSITE" id="PS50893"/>
    </source>
</evidence>
<keyword evidence="6" id="KW-1185">Reference proteome</keyword>
<name>A0A4R3M2Y0_9HYPH</name>
<dbReference type="PROSITE" id="PS50893">
    <property type="entry name" value="ABC_TRANSPORTER_2"/>
    <property type="match status" value="1"/>
</dbReference>
<proteinExistence type="predicted"/>
<keyword evidence="3 5" id="KW-0067">ATP-binding</keyword>
<dbReference type="GO" id="GO:0015192">
    <property type="term" value="F:L-phenylalanine transmembrane transporter activity"/>
    <property type="evidence" value="ECO:0007669"/>
    <property type="project" value="TreeGrafter"/>
</dbReference>
<evidence type="ECO:0000256" key="3">
    <source>
        <dbReference type="ARBA" id="ARBA00022840"/>
    </source>
</evidence>
<dbReference type="GO" id="GO:1903806">
    <property type="term" value="P:L-isoleucine import across plasma membrane"/>
    <property type="evidence" value="ECO:0007669"/>
    <property type="project" value="TreeGrafter"/>
</dbReference>
<dbReference type="OrthoDB" id="7158404at2"/>
<evidence type="ECO:0000256" key="2">
    <source>
        <dbReference type="ARBA" id="ARBA00022741"/>
    </source>
</evidence>
<accession>A0A4R3M2Y0</accession>
<dbReference type="InterPro" id="IPR027417">
    <property type="entry name" value="P-loop_NTPase"/>
</dbReference>
<keyword evidence="2" id="KW-0547">Nucleotide-binding</keyword>
<dbReference type="Pfam" id="PF12399">
    <property type="entry name" value="BCA_ABC_TP_C"/>
    <property type="match status" value="1"/>
</dbReference>
<dbReference type="RefSeq" id="WP_132030857.1">
    <property type="nucleotide sequence ID" value="NZ_SMAI01000004.1"/>
</dbReference>
<dbReference type="FunFam" id="3.40.50.300:FF:000421">
    <property type="entry name" value="Branched-chain amino acid ABC transporter ATP-binding protein"/>
    <property type="match status" value="1"/>
</dbReference>
<organism evidence="5 6">
    <name type="scientific">Aquabacter spiritensis</name>
    <dbReference type="NCBI Taxonomy" id="933073"/>
    <lineage>
        <taxon>Bacteria</taxon>
        <taxon>Pseudomonadati</taxon>
        <taxon>Pseudomonadota</taxon>
        <taxon>Alphaproteobacteria</taxon>
        <taxon>Hyphomicrobiales</taxon>
        <taxon>Xanthobacteraceae</taxon>
        <taxon>Aquabacter</taxon>
    </lineage>
</organism>
<dbReference type="GO" id="GO:0005524">
    <property type="term" value="F:ATP binding"/>
    <property type="evidence" value="ECO:0007669"/>
    <property type="project" value="UniProtKB-KW"/>
</dbReference>
<dbReference type="GO" id="GO:1903805">
    <property type="term" value="P:L-valine import across plasma membrane"/>
    <property type="evidence" value="ECO:0007669"/>
    <property type="project" value="TreeGrafter"/>
</dbReference>
<dbReference type="SUPFAM" id="SSF52540">
    <property type="entry name" value="P-loop containing nucleoside triphosphate hydrolases"/>
    <property type="match status" value="1"/>
</dbReference>
<dbReference type="Proteomes" id="UP000294664">
    <property type="component" value="Unassembled WGS sequence"/>
</dbReference>
<protein>
    <submittedName>
        <fullName evidence="5">Amino acid/amide ABC transporter ATP-binding protein 1 (HAAT family)</fullName>
    </submittedName>
</protein>
<dbReference type="AlphaFoldDB" id="A0A4R3M2Y0"/>
<comment type="caution">
    <text evidence="5">The sequence shown here is derived from an EMBL/GenBank/DDBJ whole genome shotgun (WGS) entry which is preliminary data.</text>
</comment>
<evidence type="ECO:0000256" key="1">
    <source>
        <dbReference type="ARBA" id="ARBA00022448"/>
    </source>
</evidence>
<evidence type="ECO:0000313" key="6">
    <source>
        <dbReference type="Proteomes" id="UP000294664"/>
    </source>
</evidence>
<reference evidence="5 6" key="1">
    <citation type="submission" date="2019-03" db="EMBL/GenBank/DDBJ databases">
        <title>Genomic Encyclopedia of Type Strains, Phase IV (KMG-IV): sequencing the most valuable type-strain genomes for metagenomic binning, comparative biology and taxonomic classification.</title>
        <authorList>
            <person name="Goeker M."/>
        </authorList>
    </citation>
    <scope>NUCLEOTIDE SEQUENCE [LARGE SCALE GENOMIC DNA]</scope>
    <source>
        <strain evidence="5 6">DSM 9035</strain>
    </source>
</reference>
<dbReference type="GO" id="GO:0016887">
    <property type="term" value="F:ATP hydrolysis activity"/>
    <property type="evidence" value="ECO:0007669"/>
    <property type="project" value="InterPro"/>
</dbReference>
<dbReference type="PANTHER" id="PTHR45772">
    <property type="entry name" value="CONSERVED COMPONENT OF ABC TRANSPORTER FOR NATURAL AMINO ACIDS-RELATED"/>
    <property type="match status" value="1"/>
</dbReference>
<dbReference type="Pfam" id="PF00005">
    <property type="entry name" value="ABC_tran"/>
    <property type="match status" value="1"/>
</dbReference>
<dbReference type="SMART" id="SM00382">
    <property type="entry name" value="AAA"/>
    <property type="match status" value="1"/>
</dbReference>
<dbReference type="GO" id="GO:0005304">
    <property type="term" value="F:L-valine transmembrane transporter activity"/>
    <property type="evidence" value="ECO:0007669"/>
    <property type="project" value="TreeGrafter"/>
</dbReference>